<gene>
    <name evidence="2" type="ORF">SAMN04489742_1643</name>
</gene>
<dbReference type="OrthoDB" id="4945300at2"/>
<feature type="compositionally biased region" description="Basic and acidic residues" evidence="1">
    <location>
        <begin position="71"/>
        <end position="81"/>
    </location>
</feature>
<dbReference type="KEGG" id="acry:AC20117_09140"/>
<feature type="region of interest" description="Disordered" evidence="1">
    <location>
        <begin position="1"/>
        <end position="57"/>
    </location>
</feature>
<name>A0A1H1BYT9_9MICC</name>
<sequence>MSQERKENSDDEGRVSRDEEVLSPGEVTPDAKGLAQVYGDADRTNTDDPVTPPGPVDAAAMEYMEEKFTVREAGHGERYLEETPESEATE</sequence>
<dbReference type="RefSeq" id="WP_074699996.1">
    <property type="nucleotide sequence ID" value="NZ_CP018863.1"/>
</dbReference>
<dbReference type="Proteomes" id="UP000181917">
    <property type="component" value="Unassembled WGS sequence"/>
</dbReference>
<keyword evidence="3" id="KW-1185">Reference proteome</keyword>
<evidence type="ECO:0000313" key="2">
    <source>
        <dbReference type="EMBL" id="SDQ57051.1"/>
    </source>
</evidence>
<dbReference type="STRING" id="37928.SAMN04489742_1643"/>
<protein>
    <submittedName>
        <fullName evidence="2">Uncharacterized protein</fullName>
    </submittedName>
</protein>
<proteinExistence type="predicted"/>
<reference evidence="2 3" key="1">
    <citation type="submission" date="2016-10" db="EMBL/GenBank/DDBJ databases">
        <authorList>
            <person name="de Groot N.N."/>
        </authorList>
    </citation>
    <scope>NUCLEOTIDE SEQUENCE [LARGE SCALE GENOMIC DNA]</scope>
    <source>
        <strain evidence="2 3">DSM 20117</strain>
    </source>
</reference>
<evidence type="ECO:0000313" key="3">
    <source>
        <dbReference type="Proteomes" id="UP000181917"/>
    </source>
</evidence>
<organism evidence="2 3">
    <name type="scientific">Crystallibacter crystallopoietes</name>
    <dbReference type="NCBI Taxonomy" id="37928"/>
    <lineage>
        <taxon>Bacteria</taxon>
        <taxon>Bacillati</taxon>
        <taxon>Actinomycetota</taxon>
        <taxon>Actinomycetes</taxon>
        <taxon>Micrococcales</taxon>
        <taxon>Micrococcaceae</taxon>
        <taxon>Crystallibacter</taxon>
    </lineage>
</organism>
<dbReference type="AlphaFoldDB" id="A0A1H1BYT9"/>
<feature type="region of interest" description="Disordered" evidence="1">
    <location>
        <begin position="71"/>
        <end position="90"/>
    </location>
</feature>
<dbReference type="EMBL" id="FNKH01000002">
    <property type="protein sequence ID" value="SDQ57051.1"/>
    <property type="molecule type" value="Genomic_DNA"/>
</dbReference>
<accession>A0A1H1BYT9</accession>
<feature type="compositionally biased region" description="Basic and acidic residues" evidence="1">
    <location>
        <begin position="1"/>
        <end position="20"/>
    </location>
</feature>
<evidence type="ECO:0000256" key="1">
    <source>
        <dbReference type="SAM" id="MobiDB-lite"/>
    </source>
</evidence>